<dbReference type="Proteomes" id="UP001550210">
    <property type="component" value="Unassembled WGS sequence"/>
</dbReference>
<evidence type="ECO:0000259" key="1">
    <source>
        <dbReference type="PROSITE" id="PS50937"/>
    </source>
</evidence>
<feature type="domain" description="HTH merR-type" evidence="1">
    <location>
        <begin position="1"/>
        <end position="30"/>
    </location>
</feature>
<protein>
    <recommendedName>
        <fullName evidence="1">HTH merR-type domain-containing protein</fullName>
    </recommendedName>
</protein>
<dbReference type="PROSITE" id="PS50937">
    <property type="entry name" value="HTH_MERR_2"/>
    <property type="match status" value="1"/>
</dbReference>
<keyword evidence="3" id="KW-1185">Reference proteome</keyword>
<accession>A0ABV2VAL4</accession>
<name>A0ABV2VAL4_9ACTN</name>
<dbReference type="InterPro" id="IPR000551">
    <property type="entry name" value="MerR-type_HTH_dom"/>
</dbReference>
<evidence type="ECO:0000313" key="2">
    <source>
        <dbReference type="EMBL" id="MET9850868.1"/>
    </source>
</evidence>
<sequence>MQTLRYYERRGLLAEPERSMAVTACAARRR</sequence>
<dbReference type="EMBL" id="JBEXPZ010000087">
    <property type="protein sequence ID" value="MET9850868.1"/>
    <property type="molecule type" value="Genomic_DNA"/>
</dbReference>
<evidence type="ECO:0000313" key="3">
    <source>
        <dbReference type="Proteomes" id="UP001550210"/>
    </source>
</evidence>
<comment type="caution">
    <text evidence="2">The sequence shown here is derived from an EMBL/GenBank/DDBJ whole genome shotgun (WGS) entry which is preliminary data.</text>
</comment>
<dbReference type="RefSeq" id="WP_355404376.1">
    <property type="nucleotide sequence ID" value="NZ_JBEXPZ010000087.1"/>
</dbReference>
<gene>
    <name evidence="2" type="ORF">ABZZ21_41245</name>
</gene>
<proteinExistence type="predicted"/>
<reference evidence="2 3" key="1">
    <citation type="submission" date="2024-06" db="EMBL/GenBank/DDBJ databases">
        <title>The Natural Products Discovery Center: Release of the First 8490 Sequenced Strains for Exploring Actinobacteria Biosynthetic Diversity.</title>
        <authorList>
            <person name="Kalkreuter E."/>
            <person name="Kautsar S.A."/>
            <person name="Yang D."/>
            <person name="Bader C.D."/>
            <person name="Teijaro C.N."/>
            <person name="Fluegel L."/>
            <person name="Davis C.M."/>
            <person name="Simpson J.R."/>
            <person name="Lauterbach L."/>
            <person name="Steele A.D."/>
            <person name="Gui C."/>
            <person name="Meng S."/>
            <person name="Li G."/>
            <person name="Viehrig K."/>
            <person name="Ye F."/>
            <person name="Su P."/>
            <person name="Kiefer A.F."/>
            <person name="Nichols A."/>
            <person name="Cepeda A.J."/>
            <person name="Yan W."/>
            <person name="Fan B."/>
            <person name="Jiang Y."/>
            <person name="Adhikari A."/>
            <person name="Zheng C.-J."/>
            <person name="Schuster L."/>
            <person name="Cowan T.M."/>
            <person name="Smanski M.J."/>
            <person name="Chevrette M.G."/>
            <person name="De Carvalho L.P.S."/>
            <person name="Shen B."/>
        </authorList>
    </citation>
    <scope>NUCLEOTIDE SEQUENCE [LARGE SCALE GENOMIC DNA]</scope>
    <source>
        <strain evidence="2 3">NPDC006434</strain>
    </source>
</reference>
<organism evidence="2 3">
    <name type="scientific">Streptomyces ossamyceticus</name>
    <dbReference type="NCBI Taxonomy" id="249581"/>
    <lineage>
        <taxon>Bacteria</taxon>
        <taxon>Bacillati</taxon>
        <taxon>Actinomycetota</taxon>
        <taxon>Actinomycetes</taxon>
        <taxon>Kitasatosporales</taxon>
        <taxon>Streptomycetaceae</taxon>
        <taxon>Streptomyces</taxon>
    </lineage>
</organism>